<feature type="chain" id="PRO_5038821321" description="Lipoprotein" evidence="1">
    <location>
        <begin position="23"/>
        <end position="144"/>
    </location>
</feature>
<evidence type="ECO:0000313" key="3">
    <source>
        <dbReference type="Proteomes" id="UP000698173"/>
    </source>
</evidence>
<reference evidence="2" key="2">
    <citation type="submission" date="2021-09" db="EMBL/GenBank/DDBJ databases">
        <authorList>
            <person name="Gilroy R."/>
        </authorList>
    </citation>
    <scope>NUCLEOTIDE SEQUENCE</scope>
    <source>
        <strain evidence="2">CHK171-7178</strain>
    </source>
</reference>
<gene>
    <name evidence="2" type="ORF">K8V56_14860</name>
</gene>
<dbReference type="AlphaFoldDB" id="A0A921KDT8"/>
<dbReference type="EMBL" id="DYWT01000237">
    <property type="protein sequence ID" value="HJF33040.1"/>
    <property type="molecule type" value="Genomic_DNA"/>
</dbReference>
<evidence type="ECO:0000256" key="1">
    <source>
        <dbReference type="SAM" id="SignalP"/>
    </source>
</evidence>
<comment type="caution">
    <text evidence="2">The sequence shown here is derived from an EMBL/GenBank/DDBJ whole genome shotgun (WGS) entry which is preliminary data.</text>
</comment>
<evidence type="ECO:0000313" key="2">
    <source>
        <dbReference type="EMBL" id="HJF33040.1"/>
    </source>
</evidence>
<dbReference type="Proteomes" id="UP000698173">
    <property type="component" value="Unassembled WGS sequence"/>
</dbReference>
<name>A0A921KDT8_SPOPS</name>
<keyword evidence="1" id="KW-0732">Signal</keyword>
<proteinExistence type="predicted"/>
<dbReference type="PROSITE" id="PS51257">
    <property type="entry name" value="PROKAR_LIPOPROTEIN"/>
    <property type="match status" value="1"/>
</dbReference>
<evidence type="ECO:0008006" key="4">
    <source>
        <dbReference type="Google" id="ProtNLM"/>
    </source>
</evidence>
<sequence length="144" mass="16529">MLRKWLLFIGVALSLLACSACSNGIGSSSNQNKDEPELYSFSIATSASPNQENIIELKEMGRNFEDKKDNKITQTFYSFRIYYGEYGSILEEYKEYDQFVLSTVDYFDIQWINDSLVSINVIRKKDDGSTFNAETIELDISERP</sequence>
<protein>
    <recommendedName>
        <fullName evidence="4">Lipoprotein</fullName>
    </recommendedName>
</protein>
<reference evidence="2" key="1">
    <citation type="journal article" date="2021" name="PeerJ">
        <title>Extensive microbial diversity within the chicken gut microbiome revealed by metagenomics and culture.</title>
        <authorList>
            <person name="Gilroy R."/>
            <person name="Ravi A."/>
            <person name="Getino M."/>
            <person name="Pursley I."/>
            <person name="Horton D.L."/>
            <person name="Alikhan N.F."/>
            <person name="Baker D."/>
            <person name="Gharbi K."/>
            <person name="Hall N."/>
            <person name="Watson M."/>
            <person name="Adriaenssens E.M."/>
            <person name="Foster-Nyarko E."/>
            <person name="Jarju S."/>
            <person name="Secka A."/>
            <person name="Antonio M."/>
            <person name="Oren A."/>
            <person name="Chaudhuri R.R."/>
            <person name="La Ragione R."/>
            <person name="Hildebrand F."/>
            <person name="Pallen M.J."/>
        </authorList>
    </citation>
    <scope>NUCLEOTIDE SEQUENCE</scope>
    <source>
        <strain evidence="2">CHK171-7178</strain>
    </source>
</reference>
<accession>A0A921KDT8</accession>
<organism evidence="2 3">
    <name type="scientific">Sporosarcina psychrophila</name>
    <name type="common">Bacillus psychrophilus</name>
    <dbReference type="NCBI Taxonomy" id="1476"/>
    <lineage>
        <taxon>Bacteria</taxon>
        <taxon>Bacillati</taxon>
        <taxon>Bacillota</taxon>
        <taxon>Bacilli</taxon>
        <taxon>Bacillales</taxon>
        <taxon>Caryophanaceae</taxon>
        <taxon>Sporosarcina</taxon>
    </lineage>
</organism>
<feature type="signal peptide" evidence="1">
    <location>
        <begin position="1"/>
        <end position="22"/>
    </location>
</feature>